<dbReference type="SMART" id="SM00347">
    <property type="entry name" value="HTH_MARR"/>
    <property type="match status" value="1"/>
</dbReference>
<evidence type="ECO:0000259" key="4">
    <source>
        <dbReference type="PROSITE" id="PS50995"/>
    </source>
</evidence>
<gene>
    <name evidence="5" type="ORF">E4K67_08415</name>
</gene>
<dbReference type="PRINTS" id="PR00598">
    <property type="entry name" value="HTHMARR"/>
</dbReference>
<dbReference type="PANTHER" id="PTHR42756">
    <property type="entry name" value="TRANSCRIPTIONAL REGULATOR, MARR"/>
    <property type="match status" value="1"/>
</dbReference>
<proteinExistence type="predicted"/>
<feature type="domain" description="HTH marR-type" evidence="4">
    <location>
        <begin position="17"/>
        <end position="149"/>
    </location>
</feature>
<dbReference type="InterPro" id="IPR023187">
    <property type="entry name" value="Tscrpt_reg_MarR-type_CS"/>
</dbReference>
<dbReference type="InterPro" id="IPR036388">
    <property type="entry name" value="WH-like_DNA-bd_sf"/>
</dbReference>
<accession>A0A4Z0R888</accession>
<name>A0A4Z0R888_9FIRM</name>
<dbReference type="AlphaFoldDB" id="A0A4Z0R888"/>
<dbReference type="OrthoDB" id="9799663at2"/>
<dbReference type="Gene3D" id="1.10.10.10">
    <property type="entry name" value="Winged helix-like DNA-binding domain superfamily/Winged helix DNA-binding domain"/>
    <property type="match status" value="1"/>
</dbReference>
<evidence type="ECO:0000313" key="6">
    <source>
        <dbReference type="Proteomes" id="UP000298460"/>
    </source>
</evidence>
<evidence type="ECO:0000256" key="3">
    <source>
        <dbReference type="ARBA" id="ARBA00023163"/>
    </source>
</evidence>
<keyword evidence="6" id="KW-1185">Reference proteome</keyword>
<dbReference type="InterPro" id="IPR000835">
    <property type="entry name" value="HTH_MarR-typ"/>
</dbReference>
<organism evidence="5 6">
    <name type="scientific">Desulfosporosinus fructosivorans</name>
    <dbReference type="NCBI Taxonomy" id="2018669"/>
    <lineage>
        <taxon>Bacteria</taxon>
        <taxon>Bacillati</taxon>
        <taxon>Bacillota</taxon>
        <taxon>Clostridia</taxon>
        <taxon>Eubacteriales</taxon>
        <taxon>Desulfitobacteriaceae</taxon>
        <taxon>Desulfosporosinus</taxon>
    </lineage>
</organism>
<keyword evidence="3" id="KW-0804">Transcription</keyword>
<sequence>MYLFVYLIEEVILINYEYNLGSIIGKTNAKMKNNLARALKPYNVTHEQWPLLKWLWVQDGISQKQLSEITFKDQPTITRILDKLERRGLIRRQADPVDRRISLIYLTREGQEIRAALTPLALQALDHALQGLSEQEQDELKNLLNRISDNLD</sequence>
<dbReference type="Proteomes" id="UP000298460">
    <property type="component" value="Unassembled WGS sequence"/>
</dbReference>
<dbReference type="PANTHER" id="PTHR42756:SF1">
    <property type="entry name" value="TRANSCRIPTIONAL REPRESSOR OF EMRAB OPERON"/>
    <property type="match status" value="1"/>
</dbReference>
<reference evidence="5 6" key="1">
    <citation type="submission" date="2019-03" db="EMBL/GenBank/DDBJ databases">
        <title>Draft Genome Sequence of Desulfosporosinus fructosivorans Strain 63.6F, Isolated from Marine Sediment in the Baltic Sea.</title>
        <authorList>
            <person name="Hausmann B."/>
            <person name="Vandieken V."/>
            <person name="Pjevac P."/>
            <person name="Schreck K."/>
            <person name="Herbold C.W."/>
            <person name="Loy A."/>
        </authorList>
    </citation>
    <scope>NUCLEOTIDE SEQUENCE [LARGE SCALE GENOMIC DNA]</scope>
    <source>
        <strain evidence="5 6">63.6F</strain>
    </source>
</reference>
<dbReference type="EMBL" id="SPQQ01000003">
    <property type="protein sequence ID" value="TGE38625.1"/>
    <property type="molecule type" value="Genomic_DNA"/>
</dbReference>
<dbReference type="Pfam" id="PF01047">
    <property type="entry name" value="MarR"/>
    <property type="match status" value="1"/>
</dbReference>
<evidence type="ECO:0000256" key="2">
    <source>
        <dbReference type="ARBA" id="ARBA00023125"/>
    </source>
</evidence>
<dbReference type="SUPFAM" id="SSF46785">
    <property type="entry name" value="Winged helix' DNA-binding domain"/>
    <property type="match status" value="1"/>
</dbReference>
<dbReference type="PROSITE" id="PS01117">
    <property type="entry name" value="HTH_MARR_1"/>
    <property type="match status" value="1"/>
</dbReference>
<dbReference type="GO" id="GO:0003700">
    <property type="term" value="F:DNA-binding transcription factor activity"/>
    <property type="evidence" value="ECO:0007669"/>
    <property type="project" value="InterPro"/>
</dbReference>
<evidence type="ECO:0000313" key="5">
    <source>
        <dbReference type="EMBL" id="TGE38625.1"/>
    </source>
</evidence>
<evidence type="ECO:0000256" key="1">
    <source>
        <dbReference type="ARBA" id="ARBA00023015"/>
    </source>
</evidence>
<keyword evidence="1" id="KW-0805">Transcription regulation</keyword>
<dbReference type="PROSITE" id="PS50995">
    <property type="entry name" value="HTH_MARR_2"/>
    <property type="match status" value="1"/>
</dbReference>
<dbReference type="InterPro" id="IPR036390">
    <property type="entry name" value="WH_DNA-bd_sf"/>
</dbReference>
<protein>
    <submittedName>
        <fullName evidence="5">MarR family transcriptional regulator</fullName>
    </submittedName>
</protein>
<dbReference type="GO" id="GO:0003677">
    <property type="term" value="F:DNA binding"/>
    <property type="evidence" value="ECO:0007669"/>
    <property type="project" value="UniProtKB-KW"/>
</dbReference>
<comment type="caution">
    <text evidence="5">The sequence shown here is derived from an EMBL/GenBank/DDBJ whole genome shotgun (WGS) entry which is preliminary data.</text>
</comment>
<keyword evidence="2" id="KW-0238">DNA-binding</keyword>